<dbReference type="Proteomes" id="UP000018948">
    <property type="component" value="Unassembled WGS sequence"/>
</dbReference>
<gene>
    <name evidence="1" type="ORF">F442_05920</name>
</gene>
<sequence>VEGQYEKQNEREKKTPGLTKSSRAVIKASLLQSPPITARELCVFVGLLIARAILPNKEKIENHWKTIMYHTGLKCIAASGNPVVQRSKKTPSLGQPRFYGVPACLT</sequence>
<comment type="caution">
    <text evidence="1">The sequence shown here is derived from an EMBL/GenBank/DDBJ whole genome shotgun (WGS) entry which is preliminary data.</text>
</comment>
<evidence type="ECO:0000313" key="2">
    <source>
        <dbReference type="Proteomes" id="UP000018948"/>
    </source>
</evidence>
<proteinExistence type="predicted"/>
<accession>W2ZMX1</accession>
<dbReference type="OrthoDB" id="10477159at2759"/>
<dbReference type="EMBL" id="ANIY01001250">
    <property type="protein sequence ID" value="ETP48311.1"/>
    <property type="molecule type" value="Genomic_DNA"/>
</dbReference>
<organism evidence="1 2">
    <name type="scientific">Phytophthora nicotianae P10297</name>
    <dbReference type="NCBI Taxonomy" id="1317064"/>
    <lineage>
        <taxon>Eukaryota</taxon>
        <taxon>Sar</taxon>
        <taxon>Stramenopiles</taxon>
        <taxon>Oomycota</taxon>
        <taxon>Peronosporomycetes</taxon>
        <taxon>Peronosporales</taxon>
        <taxon>Peronosporaceae</taxon>
        <taxon>Phytophthora</taxon>
    </lineage>
</organism>
<feature type="non-terminal residue" evidence="1">
    <location>
        <position position="1"/>
    </location>
</feature>
<reference evidence="1 2" key="1">
    <citation type="submission" date="2013-11" db="EMBL/GenBank/DDBJ databases">
        <title>The Genome Sequence of Phytophthora parasitica P10297.</title>
        <authorList>
            <consortium name="The Broad Institute Genomics Platform"/>
            <person name="Russ C."/>
            <person name="Tyler B."/>
            <person name="Panabieres F."/>
            <person name="Shan W."/>
            <person name="Tripathy S."/>
            <person name="Grunwald N."/>
            <person name="Machado M."/>
            <person name="Johnson C.S."/>
            <person name="Walker B."/>
            <person name="Young S.K."/>
            <person name="Zeng Q."/>
            <person name="Gargeya S."/>
            <person name="Fitzgerald M."/>
            <person name="Haas B."/>
            <person name="Abouelleil A."/>
            <person name="Allen A.W."/>
            <person name="Alvarado L."/>
            <person name="Arachchi H.M."/>
            <person name="Berlin A.M."/>
            <person name="Chapman S.B."/>
            <person name="Gainer-Dewar J."/>
            <person name="Goldberg J."/>
            <person name="Griggs A."/>
            <person name="Gujja S."/>
            <person name="Hansen M."/>
            <person name="Howarth C."/>
            <person name="Imamovic A."/>
            <person name="Ireland A."/>
            <person name="Larimer J."/>
            <person name="McCowan C."/>
            <person name="Murphy C."/>
            <person name="Pearson M."/>
            <person name="Poon T.W."/>
            <person name="Priest M."/>
            <person name="Roberts A."/>
            <person name="Saif S."/>
            <person name="Shea T."/>
            <person name="Sisk P."/>
            <person name="Sykes S."/>
            <person name="Wortman J."/>
            <person name="Nusbaum C."/>
            <person name="Birren B."/>
        </authorList>
    </citation>
    <scope>NUCLEOTIDE SEQUENCE [LARGE SCALE GENOMIC DNA]</scope>
    <source>
        <strain evidence="1 2">P10297</strain>
    </source>
</reference>
<name>W2ZMX1_PHYNI</name>
<evidence type="ECO:0008006" key="3">
    <source>
        <dbReference type="Google" id="ProtNLM"/>
    </source>
</evidence>
<protein>
    <recommendedName>
        <fullName evidence="3">PiggyBac transposable element-derived protein domain-containing protein</fullName>
    </recommendedName>
</protein>
<dbReference type="AlphaFoldDB" id="W2ZMX1"/>
<evidence type="ECO:0000313" key="1">
    <source>
        <dbReference type="EMBL" id="ETP48311.1"/>
    </source>
</evidence>